<dbReference type="AlphaFoldDB" id="A0A3B0TCI5"/>
<evidence type="ECO:0000313" key="2">
    <source>
        <dbReference type="EMBL" id="VAW13813.1"/>
    </source>
</evidence>
<name>A0A3B0TCI5_9ZZZZ</name>
<keyword evidence="1" id="KW-1133">Transmembrane helix</keyword>
<feature type="transmembrane region" description="Helical" evidence="1">
    <location>
        <begin position="183"/>
        <end position="202"/>
    </location>
</feature>
<proteinExistence type="predicted"/>
<feature type="transmembrane region" description="Helical" evidence="1">
    <location>
        <begin position="158"/>
        <end position="176"/>
    </location>
</feature>
<dbReference type="Pfam" id="PF09490">
    <property type="entry name" value="CbtA"/>
    <property type="match status" value="1"/>
</dbReference>
<reference evidence="2" key="1">
    <citation type="submission" date="2018-06" db="EMBL/GenBank/DDBJ databases">
        <authorList>
            <person name="Zhirakovskaya E."/>
        </authorList>
    </citation>
    <scope>NUCLEOTIDE SEQUENCE</scope>
</reference>
<feature type="transmembrane region" description="Helical" evidence="1">
    <location>
        <begin position="93"/>
        <end position="116"/>
    </location>
</feature>
<feature type="transmembrane region" description="Helical" evidence="1">
    <location>
        <begin position="123"/>
        <end position="142"/>
    </location>
</feature>
<dbReference type="NCBIfam" id="TIGR02458">
    <property type="entry name" value="CbtA"/>
    <property type="match status" value="1"/>
</dbReference>
<keyword evidence="1" id="KW-0812">Transmembrane</keyword>
<organism evidence="2">
    <name type="scientific">hydrothermal vent metagenome</name>
    <dbReference type="NCBI Taxonomy" id="652676"/>
    <lineage>
        <taxon>unclassified sequences</taxon>
        <taxon>metagenomes</taxon>
        <taxon>ecological metagenomes</taxon>
    </lineage>
</organism>
<accession>A0A3B0TCI5</accession>
<sequence length="249" mass="26447">MQLFQRVFFAAVLAGLAAGLVLSAIQQWRVVPLIIQAELYEINDVHALEHANDPVPAGPHLHPLEGENISGEDLVAAEAPETGFDFERAGLTVLASVLTGLGYALVLGAVSIFANIPINRQNGLMWGLAGFVSVALMPSIGLPPELPGMVAAEIGPRQIWWIGTVLISSLAIYVLYKNPNPAGLLIGLGLILVPHIMGAPVPPAEPASVPAALVLIYVANAMFSLFAFWLTLGFAFGWFNQKLNKEEGA</sequence>
<dbReference type="InterPro" id="IPR012666">
    <property type="entry name" value="CbtA_put"/>
</dbReference>
<dbReference type="EMBL" id="UOEQ01000023">
    <property type="protein sequence ID" value="VAW13813.1"/>
    <property type="molecule type" value="Genomic_DNA"/>
</dbReference>
<protein>
    <submittedName>
        <fullName evidence="2">Predicted cobalt transporter CbtA</fullName>
    </submittedName>
</protein>
<keyword evidence="1" id="KW-0472">Membrane</keyword>
<evidence type="ECO:0000256" key="1">
    <source>
        <dbReference type="SAM" id="Phobius"/>
    </source>
</evidence>
<gene>
    <name evidence="2" type="ORF">MNBD_ALPHA11-75</name>
</gene>
<feature type="transmembrane region" description="Helical" evidence="1">
    <location>
        <begin position="214"/>
        <end position="239"/>
    </location>
</feature>